<dbReference type="EMBL" id="JACFXU010000014">
    <property type="protein sequence ID" value="MBA6413388.1"/>
    <property type="molecule type" value="Genomic_DNA"/>
</dbReference>
<feature type="transmembrane region" description="Helical" evidence="7">
    <location>
        <begin position="82"/>
        <end position="107"/>
    </location>
</feature>
<dbReference type="Proteomes" id="UP000539350">
    <property type="component" value="Unassembled WGS sequence"/>
</dbReference>
<evidence type="ECO:0000256" key="6">
    <source>
        <dbReference type="ARBA" id="ARBA00023136"/>
    </source>
</evidence>
<keyword evidence="5 7" id="KW-1133">Transmembrane helix</keyword>
<evidence type="ECO:0000313" key="8">
    <source>
        <dbReference type="EMBL" id="MBA6413388.1"/>
    </source>
</evidence>
<gene>
    <name evidence="8" type="primary">chrA</name>
    <name evidence="8" type="ORF">H2508_09725</name>
</gene>
<dbReference type="InterPro" id="IPR003370">
    <property type="entry name" value="Chromate_transpt"/>
</dbReference>
<evidence type="ECO:0000313" key="9">
    <source>
        <dbReference type="Proteomes" id="UP000539350"/>
    </source>
</evidence>
<dbReference type="AlphaFoldDB" id="A0A7W2YKI3"/>
<comment type="subcellular location">
    <subcellularLocation>
        <location evidence="1">Cell membrane</location>
        <topology evidence="1">Multi-pass membrane protein</topology>
    </subcellularLocation>
</comment>
<dbReference type="Pfam" id="PF02417">
    <property type="entry name" value="Chromate_transp"/>
    <property type="match status" value="2"/>
</dbReference>
<feature type="transmembrane region" description="Helical" evidence="7">
    <location>
        <begin position="338"/>
        <end position="358"/>
    </location>
</feature>
<sequence length="405" mass="41943">MIGIAEKKTPSGSPAEVFSTFLKLGLTSFGGPIAHLGYFRIEIVERRRWLSDEQFGQLLAICQFLPGPASSQLGFTLGLLRAGWLGALAAFVAFTLPSALMLLAFAAALPLLSGAIGEAAVHGLKLVACAVVADAVLGMSKKLCPDALRRTIAVLSAAALLVASSAVAQLTVVIVAAVIGAYFIREIAAAENDSGFQIYYGPRIGAALLVIFGGLLLGLPLIATGRPDFASVAEAFYRAGALVFGGGHVVLPLLQDSVVATAWVTAEQFLSGYGASQAIPGPMFAFSAYLGAVLSPLENTYLMAATALVFMFLPGFLLVAGVLPFWGAVSRYPTAGRAIAGVNAAVVGLLAAALYDPIFISGVSSPTDLAVAVVAFALLAVWRVSPLIVVLWCVIASVSQLWLFP</sequence>
<proteinExistence type="inferred from homology"/>
<dbReference type="NCBIfam" id="TIGR00937">
    <property type="entry name" value="2A51"/>
    <property type="match status" value="1"/>
</dbReference>
<accession>A0A7W2YKI3</accession>
<evidence type="ECO:0000256" key="5">
    <source>
        <dbReference type="ARBA" id="ARBA00022989"/>
    </source>
</evidence>
<keyword evidence="3" id="KW-1003">Cell membrane</keyword>
<dbReference type="PANTHER" id="PTHR33567">
    <property type="entry name" value="CHROMATE ION TRANSPORTER (EUROFUNG)"/>
    <property type="match status" value="1"/>
</dbReference>
<keyword evidence="6 7" id="KW-0472">Membrane</keyword>
<evidence type="ECO:0000256" key="4">
    <source>
        <dbReference type="ARBA" id="ARBA00022692"/>
    </source>
</evidence>
<dbReference type="PANTHER" id="PTHR33567:SF3">
    <property type="entry name" value="CHROMATE ION TRANSPORTER (EUROFUNG)"/>
    <property type="match status" value="1"/>
</dbReference>
<dbReference type="InterPro" id="IPR014047">
    <property type="entry name" value="Chr_Tranpt_l_chain"/>
</dbReference>
<comment type="similarity">
    <text evidence="2">Belongs to the chromate ion transporter (CHR) (TC 2.A.51) family.</text>
</comment>
<protein>
    <submittedName>
        <fullName evidence="8">Chromate efflux transporter</fullName>
    </submittedName>
</protein>
<dbReference type="GO" id="GO:0005886">
    <property type="term" value="C:plasma membrane"/>
    <property type="evidence" value="ECO:0007669"/>
    <property type="project" value="UniProtKB-SubCell"/>
</dbReference>
<name>A0A7W2YKI3_9GAMM</name>
<reference evidence="8 9" key="1">
    <citation type="submission" date="2020-07" db="EMBL/GenBank/DDBJ databases">
        <title>Halieaceae bacterium, F7430, whole genome shotgun sequencing project.</title>
        <authorList>
            <person name="Jiang S."/>
            <person name="Liu Z.W."/>
            <person name="Du Z.J."/>
        </authorList>
    </citation>
    <scope>NUCLEOTIDE SEQUENCE [LARGE SCALE GENOMIC DNA]</scope>
    <source>
        <strain evidence="8 9">F7430</strain>
    </source>
</reference>
<feature type="transmembrane region" description="Helical" evidence="7">
    <location>
        <begin position="204"/>
        <end position="223"/>
    </location>
</feature>
<evidence type="ECO:0000256" key="2">
    <source>
        <dbReference type="ARBA" id="ARBA00005262"/>
    </source>
</evidence>
<organism evidence="8 9">
    <name type="scientific">Sediminihaliea albiluteola</name>
    <dbReference type="NCBI Taxonomy" id="2758564"/>
    <lineage>
        <taxon>Bacteria</taxon>
        <taxon>Pseudomonadati</taxon>
        <taxon>Pseudomonadota</taxon>
        <taxon>Gammaproteobacteria</taxon>
        <taxon>Cellvibrionales</taxon>
        <taxon>Halieaceae</taxon>
        <taxon>Sediminihaliea</taxon>
    </lineage>
</organism>
<keyword evidence="4 7" id="KW-0812">Transmembrane</keyword>
<dbReference type="PIRSF" id="PIRSF004810">
    <property type="entry name" value="ChrA"/>
    <property type="match status" value="1"/>
</dbReference>
<feature type="transmembrane region" description="Helical" evidence="7">
    <location>
        <begin position="370"/>
        <end position="403"/>
    </location>
</feature>
<comment type="caution">
    <text evidence="8">The sequence shown here is derived from an EMBL/GenBank/DDBJ whole genome shotgun (WGS) entry which is preliminary data.</text>
</comment>
<dbReference type="GO" id="GO:0015109">
    <property type="term" value="F:chromate transmembrane transporter activity"/>
    <property type="evidence" value="ECO:0007669"/>
    <property type="project" value="InterPro"/>
</dbReference>
<feature type="transmembrane region" description="Helical" evidence="7">
    <location>
        <begin position="235"/>
        <end position="254"/>
    </location>
</feature>
<keyword evidence="9" id="KW-1185">Reference proteome</keyword>
<dbReference type="RefSeq" id="WP_182172515.1">
    <property type="nucleotide sequence ID" value="NZ_JACFXU010000014.1"/>
</dbReference>
<evidence type="ECO:0000256" key="3">
    <source>
        <dbReference type="ARBA" id="ARBA00022475"/>
    </source>
</evidence>
<evidence type="ECO:0000256" key="7">
    <source>
        <dbReference type="SAM" id="Phobius"/>
    </source>
</evidence>
<feature type="transmembrane region" description="Helical" evidence="7">
    <location>
        <begin position="151"/>
        <end position="184"/>
    </location>
</feature>
<evidence type="ECO:0000256" key="1">
    <source>
        <dbReference type="ARBA" id="ARBA00004651"/>
    </source>
</evidence>
<feature type="transmembrane region" description="Helical" evidence="7">
    <location>
        <begin position="274"/>
        <end position="294"/>
    </location>
</feature>
<feature type="transmembrane region" description="Helical" evidence="7">
    <location>
        <begin position="301"/>
        <end position="326"/>
    </location>
</feature>